<feature type="signal peptide" evidence="1">
    <location>
        <begin position="1"/>
        <end position="27"/>
    </location>
</feature>
<evidence type="ECO:0000313" key="2">
    <source>
        <dbReference type="EMBL" id="MCO5976943.1"/>
    </source>
</evidence>
<evidence type="ECO:0000313" key="3">
    <source>
        <dbReference type="Proteomes" id="UP001204851"/>
    </source>
</evidence>
<dbReference type="InterPro" id="IPR025245">
    <property type="entry name" value="DUF4197"/>
</dbReference>
<accession>A0ABT1BLD8</accession>
<dbReference type="Proteomes" id="UP001204851">
    <property type="component" value="Unassembled WGS sequence"/>
</dbReference>
<gene>
    <name evidence="2" type="ORF">M0L44_09500</name>
</gene>
<protein>
    <submittedName>
        <fullName evidence="2">DUF4197 domain-containing protein</fullName>
    </submittedName>
</protein>
<proteinExistence type="predicted"/>
<dbReference type="Pfam" id="PF13852">
    <property type="entry name" value="DUF4197"/>
    <property type="match status" value="1"/>
</dbReference>
<name>A0ABT1BLD8_9BURK</name>
<feature type="chain" id="PRO_5045523876" evidence="1">
    <location>
        <begin position="28"/>
        <end position="228"/>
    </location>
</feature>
<keyword evidence="3" id="KW-1185">Reference proteome</keyword>
<keyword evidence="1" id="KW-0732">Signal</keyword>
<comment type="caution">
    <text evidence="2">The sequence shown here is derived from an EMBL/GenBank/DDBJ whole genome shotgun (WGS) entry which is preliminary data.</text>
</comment>
<reference evidence="2 3" key="1">
    <citation type="submission" date="2022-06" db="EMBL/GenBank/DDBJ databases">
        <title>Ideonella sp. NS12-5 Genome sequencing and assembly.</title>
        <authorList>
            <person name="Jung Y."/>
        </authorList>
    </citation>
    <scope>NUCLEOTIDE SEQUENCE [LARGE SCALE GENOMIC DNA]</scope>
    <source>
        <strain evidence="2 3">NS12-5</strain>
    </source>
</reference>
<organism evidence="2 3">
    <name type="scientific">Ideonella oryzae</name>
    <dbReference type="NCBI Taxonomy" id="2937441"/>
    <lineage>
        <taxon>Bacteria</taxon>
        <taxon>Pseudomonadati</taxon>
        <taxon>Pseudomonadota</taxon>
        <taxon>Betaproteobacteria</taxon>
        <taxon>Burkholderiales</taxon>
        <taxon>Sphaerotilaceae</taxon>
        <taxon>Ideonella</taxon>
    </lineage>
</organism>
<evidence type="ECO:0000256" key="1">
    <source>
        <dbReference type="SAM" id="SignalP"/>
    </source>
</evidence>
<sequence length="228" mass="24142">MTPNRRDCGRWALGGLLSVAAGLPARAALFSPADASLGVKTALERGAGSAVALLGRPDGFLGNPQVRIPLPGALKEAAQMLKFTGQQRRVDDLVTAMNRAAEAAVPEAKTLLMQAVKTMSVDDAVGIVQGGDTSVTDFFAKKTRAPLTERFLPIVTQETEKVDLASKYNAVAGKASSFGLVAKEDANIQQYVTRKALDGLYLMIGEEEKKIRRDPVGTGSAILQKVFG</sequence>
<dbReference type="EMBL" id="JAMXMC010000005">
    <property type="protein sequence ID" value="MCO5976943.1"/>
    <property type="molecule type" value="Genomic_DNA"/>
</dbReference>